<accession>A0A2N1IZX3</accession>
<dbReference type="AlphaFoldDB" id="A0A2N1IZX3"/>
<reference evidence="5 6" key="1">
    <citation type="submission" date="2017-09" db="EMBL/GenBank/DDBJ databases">
        <title>Genomics of the genus Arcobacter.</title>
        <authorList>
            <person name="Perez-Cataluna A."/>
            <person name="Figueras M.J."/>
            <person name="Salas-Masso N."/>
        </authorList>
    </citation>
    <scope>NUCLEOTIDE SEQUENCE [LARGE SCALE GENOMIC DNA]</scope>
    <source>
        <strain evidence="5 6">DSM 18005</strain>
    </source>
</reference>
<dbReference type="KEGG" id="ahs:AHALO_2191"/>
<organism evidence="5 6">
    <name type="scientific">Malaciobacter halophilus</name>
    <dbReference type="NCBI Taxonomy" id="197482"/>
    <lineage>
        <taxon>Bacteria</taxon>
        <taxon>Pseudomonadati</taxon>
        <taxon>Campylobacterota</taxon>
        <taxon>Epsilonproteobacteria</taxon>
        <taxon>Campylobacterales</taxon>
        <taxon>Arcobacteraceae</taxon>
        <taxon>Malaciobacter</taxon>
    </lineage>
</organism>
<dbReference type="GO" id="GO:0043190">
    <property type="term" value="C:ATP-binding cassette (ABC) transporter complex"/>
    <property type="evidence" value="ECO:0007669"/>
    <property type="project" value="TreeGrafter"/>
</dbReference>
<evidence type="ECO:0000313" key="6">
    <source>
        <dbReference type="Proteomes" id="UP000233248"/>
    </source>
</evidence>
<name>A0A2N1IZX3_9BACT</name>
<feature type="domain" description="ABC transporter" evidence="4">
    <location>
        <begin position="5"/>
        <end position="215"/>
    </location>
</feature>
<dbReference type="RefSeq" id="WP_101185849.1">
    <property type="nucleotide sequence ID" value="NZ_CP031218.1"/>
</dbReference>
<evidence type="ECO:0000256" key="1">
    <source>
        <dbReference type="ARBA" id="ARBA00022448"/>
    </source>
</evidence>
<dbReference type="InterPro" id="IPR003593">
    <property type="entry name" value="AAA+_ATPase"/>
</dbReference>
<dbReference type="PROSITE" id="PS50893">
    <property type="entry name" value="ABC_TRANSPORTER_2"/>
    <property type="match status" value="1"/>
</dbReference>
<dbReference type="InterPro" id="IPR050095">
    <property type="entry name" value="ECF_ABC_transporter_ATP-bd"/>
</dbReference>
<gene>
    <name evidence="5" type="ORF">CP960_12640</name>
</gene>
<dbReference type="GO" id="GO:0042626">
    <property type="term" value="F:ATPase-coupled transmembrane transporter activity"/>
    <property type="evidence" value="ECO:0007669"/>
    <property type="project" value="TreeGrafter"/>
</dbReference>
<dbReference type="Gene3D" id="3.40.50.300">
    <property type="entry name" value="P-loop containing nucleotide triphosphate hydrolases"/>
    <property type="match status" value="1"/>
</dbReference>
<sequence>MSCSITLKELSYENSSKKIFENVNLNVGHEEKVAIVGANGAGKSTLLRVIAGLEYSYKGDLELFHNKISSKKEYKKFRSDIGYLPQDVNDYFLCPVVIEDVMFNLRAKGINKEEAYCKALNILESMNISHLKDRTIFDLSGGEQKIVALASILITEPKILLLDEPTNALDSSAEKRVVDILNSIKKSMIIVSHHKTFIQKLAPTVYTLNKNGLELN</sequence>
<proteinExistence type="predicted"/>
<keyword evidence="3 5" id="KW-0067">ATP-binding</keyword>
<keyword evidence="1" id="KW-0813">Transport</keyword>
<dbReference type="InterPro" id="IPR015856">
    <property type="entry name" value="ABC_transpr_CbiO/EcfA_su"/>
</dbReference>
<dbReference type="CDD" id="cd03225">
    <property type="entry name" value="ABC_cobalt_CbiO_domain1"/>
    <property type="match status" value="1"/>
</dbReference>
<dbReference type="Pfam" id="PF00005">
    <property type="entry name" value="ABC_tran"/>
    <property type="match status" value="1"/>
</dbReference>
<dbReference type="SMART" id="SM00382">
    <property type="entry name" value="AAA"/>
    <property type="match status" value="1"/>
</dbReference>
<dbReference type="GO" id="GO:0005524">
    <property type="term" value="F:ATP binding"/>
    <property type="evidence" value="ECO:0007669"/>
    <property type="project" value="UniProtKB-KW"/>
</dbReference>
<dbReference type="Proteomes" id="UP000233248">
    <property type="component" value="Unassembled WGS sequence"/>
</dbReference>
<dbReference type="OrthoDB" id="9782163at2"/>
<evidence type="ECO:0000313" key="5">
    <source>
        <dbReference type="EMBL" id="PKI79851.1"/>
    </source>
</evidence>
<dbReference type="SUPFAM" id="SSF52540">
    <property type="entry name" value="P-loop containing nucleoside triphosphate hydrolases"/>
    <property type="match status" value="1"/>
</dbReference>
<comment type="caution">
    <text evidence="5">The sequence shown here is derived from an EMBL/GenBank/DDBJ whole genome shotgun (WGS) entry which is preliminary data.</text>
</comment>
<dbReference type="InterPro" id="IPR027417">
    <property type="entry name" value="P-loop_NTPase"/>
</dbReference>
<dbReference type="GO" id="GO:0016887">
    <property type="term" value="F:ATP hydrolysis activity"/>
    <property type="evidence" value="ECO:0007669"/>
    <property type="project" value="InterPro"/>
</dbReference>
<evidence type="ECO:0000256" key="3">
    <source>
        <dbReference type="ARBA" id="ARBA00022840"/>
    </source>
</evidence>
<dbReference type="InterPro" id="IPR003439">
    <property type="entry name" value="ABC_transporter-like_ATP-bd"/>
</dbReference>
<keyword evidence="6" id="KW-1185">Reference proteome</keyword>
<evidence type="ECO:0000256" key="2">
    <source>
        <dbReference type="ARBA" id="ARBA00022741"/>
    </source>
</evidence>
<dbReference type="PANTHER" id="PTHR43553">
    <property type="entry name" value="HEAVY METAL TRANSPORTER"/>
    <property type="match status" value="1"/>
</dbReference>
<protein>
    <submittedName>
        <fullName evidence="5">Cobalt ABC transporter ATP-binding protein</fullName>
    </submittedName>
</protein>
<keyword evidence="2" id="KW-0547">Nucleotide-binding</keyword>
<evidence type="ECO:0000259" key="4">
    <source>
        <dbReference type="PROSITE" id="PS50893"/>
    </source>
</evidence>
<dbReference type="EMBL" id="NXIF01000054">
    <property type="protein sequence ID" value="PKI79851.1"/>
    <property type="molecule type" value="Genomic_DNA"/>
</dbReference>